<feature type="domain" description="Lipase" evidence="6">
    <location>
        <begin position="57"/>
        <end position="211"/>
    </location>
</feature>
<evidence type="ECO:0000256" key="4">
    <source>
        <dbReference type="RuleBase" id="RU004262"/>
    </source>
</evidence>
<accession>A0A9P0IPV5</accession>
<dbReference type="GO" id="GO:0016042">
    <property type="term" value="P:lipid catabolic process"/>
    <property type="evidence" value="ECO:0007669"/>
    <property type="project" value="TreeGrafter"/>
</dbReference>
<evidence type="ECO:0000256" key="1">
    <source>
        <dbReference type="ARBA" id="ARBA00004613"/>
    </source>
</evidence>
<keyword evidence="3" id="KW-0964">Secreted</keyword>
<dbReference type="GO" id="GO:0005615">
    <property type="term" value="C:extracellular space"/>
    <property type="evidence" value="ECO:0007669"/>
    <property type="project" value="TreeGrafter"/>
</dbReference>
<dbReference type="Gene3D" id="3.40.50.1820">
    <property type="entry name" value="alpha/beta hydrolase"/>
    <property type="match status" value="1"/>
</dbReference>
<dbReference type="GO" id="GO:0017171">
    <property type="term" value="F:serine hydrolase activity"/>
    <property type="evidence" value="ECO:0007669"/>
    <property type="project" value="TreeGrafter"/>
</dbReference>
<dbReference type="GO" id="GO:0016298">
    <property type="term" value="F:lipase activity"/>
    <property type="evidence" value="ECO:0007669"/>
    <property type="project" value="InterPro"/>
</dbReference>
<keyword evidence="5" id="KW-0732">Signal</keyword>
<dbReference type="InterPro" id="IPR029058">
    <property type="entry name" value="AB_hydrolase_fold"/>
</dbReference>
<name>A0A9P0IPV5_APHGO</name>
<dbReference type="Pfam" id="PF00151">
    <property type="entry name" value="Lipase"/>
    <property type="match status" value="1"/>
</dbReference>
<comment type="similarity">
    <text evidence="2 4">Belongs to the AB hydrolase superfamily. Lipase family.</text>
</comment>
<proteinExistence type="inferred from homology"/>
<dbReference type="PRINTS" id="PR00821">
    <property type="entry name" value="TAGLIPASE"/>
</dbReference>
<feature type="signal peptide" evidence="5">
    <location>
        <begin position="1"/>
        <end position="19"/>
    </location>
</feature>
<feature type="chain" id="PRO_5040243873" description="Lipase domain-containing protein" evidence="5">
    <location>
        <begin position="20"/>
        <end position="224"/>
    </location>
</feature>
<dbReference type="Proteomes" id="UP001154329">
    <property type="component" value="Chromosome 1"/>
</dbReference>
<protein>
    <recommendedName>
        <fullName evidence="6">Lipase domain-containing protein</fullName>
    </recommendedName>
</protein>
<organism evidence="7 8">
    <name type="scientific">Aphis gossypii</name>
    <name type="common">Cotton aphid</name>
    <dbReference type="NCBI Taxonomy" id="80765"/>
    <lineage>
        <taxon>Eukaryota</taxon>
        <taxon>Metazoa</taxon>
        <taxon>Ecdysozoa</taxon>
        <taxon>Arthropoda</taxon>
        <taxon>Hexapoda</taxon>
        <taxon>Insecta</taxon>
        <taxon>Pterygota</taxon>
        <taxon>Neoptera</taxon>
        <taxon>Paraneoptera</taxon>
        <taxon>Hemiptera</taxon>
        <taxon>Sternorrhyncha</taxon>
        <taxon>Aphidomorpha</taxon>
        <taxon>Aphidoidea</taxon>
        <taxon>Aphididae</taxon>
        <taxon>Aphidini</taxon>
        <taxon>Aphis</taxon>
        <taxon>Aphis</taxon>
    </lineage>
</organism>
<evidence type="ECO:0000256" key="2">
    <source>
        <dbReference type="ARBA" id="ARBA00010701"/>
    </source>
</evidence>
<reference evidence="7" key="1">
    <citation type="submission" date="2022-02" db="EMBL/GenBank/DDBJ databases">
        <authorList>
            <person name="King R."/>
        </authorList>
    </citation>
    <scope>NUCLEOTIDE SEQUENCE</scope>
</reference>
<evidence type="ECO:0000259" key="6">
    <source>
        <dbReference type="Pfam" id="PF00151"/>
    </source>
</evidence>
<evidence type="ECO:0000313" key="8">
    <source>
        <dbReference type="Proteomes" id="UP001154329"/>
    </source>
</evidence>
<dbReference type="AlphaFoldDB" id="A0A9P0IPV5"/>
<evidence type="ECO:0000313" key="7">
    <source>
        <dbReference type="EMBL" id="CAH1712008.1"/>
    </source>
</evidence>
<dbReference type="InterPro" id="IPR000734">
    <property type="entry name" value="TAG_lipase"/>
</dbReference>
<sequence length="224" mass="25652">MFFLNFMFFNILLTVFVYANDISLQSDSVAVNDKFDDEYINKIDLNDENSGLYHTSKHVFYWLYTRDNPDGQLLNRSEPHLIESTTFNATNPIKVIVHGWLGDTKEKESLCNYNVKSYLKVGEYNVICVDWKQYSTDLSYAVARARAKHIARDIAKVLTRITYNMTIGVETLHLIGHSLGAHIVGFVGKNLVDKIPRITGLDPARPNYENNAPKIDFILLMLIL</sequence>
<dbReference type="SUPFAM" id="SSF53474">
    <property type="entry name" value="alpha/beta-Hydrolases"/>
    <property type="match status" value="1"/>
</dbReference>
<dbReference type="PANTHER" id="PTHR11610:SF173">
    <property type="entry name" value="LIPASE DOMAIN-CONTAINING PROTEIN-RELATED"/>
    <property type="match status" value="1"/>
</dbReference>
<dbReference type="EMBL" id="OU899034">
    <property type="protein sequence ID" value="CAH1712008.1"/>
    <property type="molecule type" value="Genomic_DNA"/>
</dbReference>
<evidence type="ECO:0000256" key="5">
    <source>
        <dbReference type="SAM" id="SignalP"/>
    </source>
</evidence>
<keyword evidence="8" id="KW-1185">Reference proteome</keyword>
<reference evidence="7" key="2">
    <citation type="submission" date="2022-10" db="EMBL/GenBank/DDBJ databases">
        <authorList>
            <consortium name="ENA_rothamsted_submissions"/>
            <consortium name="culmorum"/>
            <person name="King R."/>
        </authorList>
    </citation>
    <scope>NUCLEOTIDE SEQUENCE</scope>
</reference>
<comment type="subcellular location">
    <subcellularLocation>
        <location evidence="1">Secreted</location>
    </subcellularLocation>
</comment>
<dbReference type="InterPro" id="IPR013818">
    <property type="entry name" value="Lipase"/>
</dbReference>
<dbReference type="PANTHER" id="PTHR11610">
    <property type="entry name" value="LIPASE"/>
    <property type="match status" value="1"/>
</dbReference>
<gene>
    <name evidence="7" type="ORF">APHIGO_LOCUS1827</name>
</gene>
<evidence type="ECO:0000256" key="3">
    <source>
        <dbReference type="ARBA" id="ARBA00022525"/>
    </source>
</evidence>